<accession>A0AAW1RY68</accession>
<feature type="compositionally biased region" description="Gly residues" evidence="1">
    <location>
        <begin position="142"/>
        <end position="152"/>
    </location>
</feature>
<evidence type="ECO:0000256" key="1">
    <source>
        <dbReference type="SAM" id="MobiDB-lite"/>
    </source>
</evidence>
<dbReference type="Proteomes" id="UP001445335">
    <property type="component" value="Unassembled WGS sequence"/>
</dbReference>
<organism evidence="2 3">
    <name type="scientific">Elliptochloris bilobata</name>
    <dbReference type="NCBI Taxonomy" id="381761"/>
    <lineage>
        <taxon>Eukaryota</taxon>
        <taxon>Viridiplantae</taxon>
        <taxon>Chlorophyta</taxon>
        <taxon>core chlorophytes</taxon>
        <taxon>Trebouxiophyceae</taxon>
        <taxon>Trebouxiophyceae incertae sedis</taxon>
        <taxon>Elliptochloris clade</taxon>
        <taxon>Elliptochloris</taxon>
    </lineage>
</organism>
<protein>
    <submittedName>
        <fullName evidence="2">Uncharacterized protein</fullName>
    </submittedName>
</protein>
<feature type="region of interest" description="Disordered" evidence="1">
    <location>
        <begin position="1"/>
        <end position="173"/>
    </location>
</feature>
<feature type="compositionally biased region" description="Basic and acidic residues" evidence="1">
    <location>
        <begin position="42"/>
        <end position="51"/>
    </location>
</feature>
<gene>
    <name evidence="2" type="ORF">WJX81_006854</name>
</gene>
<comment type="caution">
    <text evidence="2">The sequence shown here is derived from an EMBL/GenBank/DDBJ whole genome shotgun (WGS) entry which is preliminary data.</text>
</comment>
<dbReference type="EMBL" id="JALJOU010000019">
    <property type="protein sequence ID" value="KAK9838356.1"/>
    <property type="molecule type" value="Genomic_DNA"/>
</dbReference>
<dbReference type="AlphaFoldDB" id="A0AAW1RY68"/>
<keyword evidence="3" id="KW-1185">Reference proteome</keyword>
<proteinExistence type="predicted"/>
<sequence>MHSGRWGVEEEDAWEPPRSAPNRQNGRYVPDVDELDYTSAPRYHEHDDRDVIQAGARRRGHQGIRPRLAARLGSAGDPPPPGRAMEAEPLPAPRRPVRSEVRLPDGQVRRAGGGGGGAGNSRLPDALEPQARSERLDEPYVAGGGLRGGANGYGQERTLGRGRMRSDDPLFGKGMGKWGHDGFEALSKEPDPVPMLW</sequence>
<evidence type="ECO:0000313" key="3">
    <source>
        <dbReference type="Proteomes" id="UP001445335"/>
    </source>
</evidence>
<evidence type="ECO:0000313" key="2">
    <source>
        <dbReference type="EMBL" id="KAK9838356.1"/>
    </source>
</evidence>
<name>A0AAW1RY68_9CHLO</name>
<reference evidence="2 3" key="1">
    <citation type="journal article" date="2024" name="Nat. Commun.">
        <title>Phylogenomics reveals the evolutionary origins of lichenization in chlorophyte algae.</title>
        <authorList>
            <person name="Puginier C."/>
            <person name="Libourel C."/>
            <person name="Otte J."/>
            <person name="Skaloud P."/>
            <person name="Haon M."/>
            <person name="Grisel S."/>
            <person name="Petersen M."/>
            <person name="Berrin J.G."/>
            <person name="Delaux P.M."/>
            <person name="Dal Grande F."/>
            <person name="Keller J."/>
        </authorList>
    </citation>
    <scope>NUCLEOTIDE SEQUENCE [LARGE SCALE GENOMIC DNA]</scope>
    <source>
        <strain evidence="2 3">SAG 245.80</strain>
    </source>
</reference>